<proteinExistence type="predicted"/>
<comment type="caution">
    <text evidence="2">The sequence shown here is derived from an EMBL/GenBank/DDBJ whole genome shotgun (WGS) entry which is preliminary data.</text>
</comment>
<organism evidence="2 3">
    <name type="scientific">Chloebia gouldiae</name>
    <name type="common">Gouldian finch</name>
    <name type="synonym">Erythrura gouldiae</name>
    <dbReference type="NCBI Taxonomy" id="44316"/>
    <lineage>
        <taxon>Eukaryota</taxon>
        <taxon>Metazoa</taxon>
        <taxon>Chordata</taxon>
        <taxon>Craniata</taxon>
        <taxon>Vertebrata</taxon>
        <taxon>Euteleostomi</taxon>
        <taxon>Archelosauria</taxon>
        <taxon>Archosauria</taxon>
        <taxon>Dinosauria</taxon>
        <taxon>Saurischia</taxon>
        <taxon>Theropoda</taxon>
        <taxon>Coelurosauria</taxon>
        <taxon>Aves</taxon>
        <taxon>Neognathae</taxon>
        <taxon>Neoaves</taxon>
        <taxon>Telluraves</taxon>
        <taxon>Australaves</taxon>
        <taxon>Passeriformes</taxon>
        <taxon>Passeroidea</taxon>
        <taxon>Passeridae</taxon>
        <taxon>Chloebia</taxon>
    </lineage>
</organism>
<accession>A0A3L8SK21</accession>
<reference evidence="2 3" key="1">
    <citation type="journal article" date="2018" name="Proc. R. Soc. B">
        <title>A non-coding region near Follistatin controls head colour polymorphism in the Gouldian finch.</title>
        <authorList>
            <person name="Toomey M.B."/>
            <person name="Marques C.I."/>
            <person name="Andrade P."/>
            <person name="Araujo P.M."/>
            <person name="Sabatino S."/>
            <person name="Gazda M.A."/>
            <person name="Afonso S."/>
            <person name="Lopes R.J."/>
            <person name="Corbo J.C."/>
            <person name="Carneiro M."/>
        </authorList>
    </citation>
    <scope>NUCLEOTIDE SEQUENCE [LARGE SCALE GENOMIC DNA]</scope>
    <source>
        <strain evidence="2">Red01</strain>
        <tissue evidence="2">Muscle</tissue>
    </source>
</reference>
<keyword evidence="3" id="KW-1185">Reference proteome</keyword>
<dbReference type="Proteomes" id="UP000276834">
    <property type="component" value="Unassembled WGS sequence"/>
</dbReference>
<dbReference type="EMBL" id="QUSF01000016">
    <property type="protein sequence ID" value="RLW03308.1"/>
    <property type="molecule type" value="Genomic_DNA"/>
</dbReference>
<protein>
    <submittedName>
        <fullName evidence="2">Uncharacterized protein</fullName>
    </submittedName>
</protein>
<sequence length="182" mass="20220">MFSPVHPQAVEFTPANSDRGQKHRGDCKAIRFRGENSLKAVNVAGTASGSGSCYAVECQRLGGSSGESHTPRLLWLFCTFSLDICSRPLLQAVYQAGSPPVWHEMCSNMCWQEQSEKTGYRSSSRNAKDMTCYVSVMEGITKSSLKSSLIIILSQEHSTHFLNLAQAECKVHMLKCKVHWRC</sequence>
<evidence type="ECO:0000313" key="3">
    <source>
        <dbReference type="Proteomes" id="UP000276834"/>
    </source>
</evidence>
<feature type="region of interest" description="Disordered" evidence="1">
    <location>
        <begin position="1"/>
        <end position="24"/>
    </location>
</feature>
<name>A0A3L8SK21_CHLGU</name>
<gene>
    <name evidence="2" type="ORF">DV515_00006604</name>
</gene>
<evidence type="ECO:0000313" key="2">
    <source>
        <dbReference type="EMBL" id="RLW03308.1"/>
    </source>
</evidence>
<dbReference type="OrthoDB" id="10572592at2759"/>
<dbReference type="AlphaFoldDB" id="A0A3L8SK21"/>
<evidence type="ECO:0000256" key="1">
    <source>
        <dbReference type="SAM" id="MobiDB-lite"/>
    </source>
</evidence>